<comment type="caution">
    <text evidence="15">The sequence shown here is derived from an EMBL/GenBank/DDBJ whole genome shotgun (WGS) entry which is preliminary data.</text>
</comment>
<accession>A0A916L7S7</accession>
<dbReference type="GO" id="GO:0046872">
    <property type="term" value="F:metal ion binding"/>
    <property type="evidence" value="ECO:0007669"/>
    <property type="project" value="UniProtKB-KW"/>
</dbReference>
<dbReference type="PANTHER" id="PTHR38839">
    <property type="entry name" value="TRANSCRIPTIONAL REGULATOR WHID-RELATED"/>
    <property type="match status" value="1"/>
</dbReference>
<feature type="domain" description="4Fe-4S Wbl-type" evidence="14">
    <location>
        <begin position="61"/>
        <end position="118"/>
    </location>
</feature>
<keyword evidence="5 12" id="KW-0479">Metal-binding</keyword>
<dbReference type="GO" id="GO:0047134">
    <property type="term" value="F:protein-disulfide reductase [NAD(P)H] activity"/>
    <property type="evidence" value="ECO:0007669"/>
    <property type="project" value="TreeGrafter"/>
</dbReference>
<dbReference type="InterPro" id="IPR003482">
    <property type="entry name" value="Whib"/>
</dbReference>
<evidence type="ECO:0000313" key="15">
    <source>
        <dbReference type="EMBL" id="COW97912.1"/>
    </source>
</evidence>
<dbReference type="Proteomes" id="UP000039021">
    <property type="component" value="Unassembled WGS sequence"/>
</dbReference>
<dbReference type="PANTHER" id="PTHR38839:SF2">
    <property type="entry name" value="TRANSCRIPTIONAL REGULATOR WHIB7-RELATED"/>
    <property type="match status" value="1"/>
</dbReference>
<dbReference type="AlphaFoldDB" id="A0A916L7S7"/>
<feature type="binding site" evidence="12">
    <location>
        <position position="85"/>
    </location>
    <ligand>
        <name>[4Fe-4S] cluster</name>
        <dbReference type="ChEBI" id="CHEBI:49883"/>
    </ligand>
</feature>
<evidence type="ECO:0000313" key="16">
    <source>
        <dbReference type="Proteomes" id="UP000039021"/>
    </source>
</evidence>
<dbReference type="PROSITE" id="PS51674">
    <property type="entry name" value="4FE4S_WBL"/>
    <property type="match status" value="1"/>
</dbReference>
<gene>
    <name evidence="15" type="primary">whiB7</name>
    <name evidence="12" type="synonym">whiB</name>
    <name evidence="15" type="ORF">ERS007739_00446</name>
</gene>
<keyword evidence="8 12" id="KW-0805">Transcription regulation</keyword>
<evidence type="ECO:0000256" key="10">
    <source>
        <dbReference type="ARBA" id="ARBA00023157"/>
    </source>
</evidence>
<dbReference type="HAMAP" id="MF_01479">
    <property type="entry name" value="WhiB"/>
    <property type="match status" value="1"/>
</dbReference>
<evidence type="ECO:0000256" key="6">
    <source>
        <dbReference type="ARBA" id="ARBA00023004"/>
    </source>
</evidence>
<evidence type="ECO:0000256" key="2">
    <source>
        <dbReference type="ARBA" id="ARBA00006597"/>
    </source>
</evidence>
<protein>
    <recommendedName>
        <fullName evidence="12">Transcriptional regulator WhiB</fullName>
    </recommendedName>
</protein>
<keyword evidence="11 12" id="KW-0804">Transcription</keyword>
<sequence>MATDPKSQDPWPNFRDICPPQHPWSGSLSKNRHQTRKQVKQDVSVLTVPRQTPRQRLPVLPCHVGDPDLWFADTPAGLEVAKTLCVSCPIRRQCLAAALQRAEPWGVWGGEIFDQGSIVSHKRPRGRPRKDAVA</sequence>
<evidence type="ECO:0000256" key="5">
    <source>
        <dbReference type="ARBA" id="ARBA00022723"/>
    </source>
</evidence>
<evidence type="ECO:0000256" key="8">
    <source>
        <dbReference type="ARBA" id="ARBA00023015"/>
    </source>
</evidence>
<comment type="PTM">
    <text evidence="12">The Fe-S cluster can be nitrosylated by nitric oxide (NO).</text>
</comment>
<dbReference type="GO" id="GO:0003677">
    <property type="term" value="F:DNA binding"/>
    <property type="evidence" value="ECO:0007669"/>
    <property type="project" value="UniProtKB-UniRule"/>
</dbReference>
<evidence type="ECO:0000256" key="3">
    <source>
        <dbReference type="ARBA" id="ARBA00022485"/>
    </source>
</evidence>
<name>A0A916L7S7_MYCTX</name>
<dbReference type="InterPro" id="IPR034768">
    <property type="entry name" value="4FE4S_WBL"/>
</dbReference>
<evidence type="ECO:0000256" key="7">
    <source>
        <dbReference type="ARBA" id="ARBA00023014"/>
    </source>
</evidence>
<comment type="subcellular location">
    <subcellularLocation>
        <location evidence="1 12">Cytoplasm</location>
    </subcellularLocation>
</comment>
<dbReference type="GO" id="GO:0051539">
    <property type="term" value="F:4 iron, 4 sulfur cluster binding"/>
    <property type="evidence" value="ECO:0007669"/>
    <property type="project" value="UniProtKB-UniRule"/>
</dbReference>
<evidence type="ECO:0000256" key="12">
    <source>
        <dbReference type="HAMAP-Rule" id="MF_01479"/>
    </source>
</evidence>
<dbReference type="GO" id="GO:0045892">
    <property type="term" value="P:negative regulation of DNA-templated transcription"/>
    <property type="evidence" value="ECO:0007669"/>
    <property type="project" value="TreeGrafter"/>
</dbReference>
<comment type="PTM">
    <text evidence="12">Upon Fe-S cluster removal intramolecular disulfide bonds are formed.</text>
</comment>
<keyword evidence="9 12" id="KW-0238">DNA-binding</keyword>
<feature type="binding site" evidence="12">
    <location>
        <position position="62"/>
    </location>
    <ligand>
        <name>[4Fe-4S] cluster</name>
        <dbReference type="ChEBI" id="CHEBI:49883"/>
    </ligand>
</feature>
<comment type="function">
    <text evidence="12">Acts as a transcriptional regulator. Probably redox-responsive. The apo- but not holo-form probably binds DNA.</text>
</comment>
<organism evidence="15 16">
    <name type="scientific">Mycobacterium tuberculosis</name>
    <dbReference type="NCBI Taxonomy" id="1773"/>
    <lineage>
        <taxon>Bacteria</taxon>
        <taxon>Bacillati</taxon>
        <taxon>Actinomycetota</taxon>
        <taxon>Actinomycetes</taxon>
        <taxon>Mycobacteriales</taxon>
        <taxon>Mycobacteriaceae</taxon>
        <taxon>Mycobacterium</taxon>
        <taxon>Mycobacterium tuberculosis complex</taxon>
    </lineage>
</organism>
<dbReference type="Pfam" id="PF02467">
    <property type="entry name" value="Whib"/>
    <property type="match status" value="1"/>
</dbReference>
<dbReference type="Pfam" id="PF02178">
    <property type="entry name" value="AT_hook"/>
    <property type="match status" value="1"/>
</dbReference>
<dbReference type="GO" id="GO:0045454">
    <property type="term" value="P:cell redox homeostasis"/>
    <property type="evidence" value="ECO:0007669"/>
    <property type="project" value="TreeGrafter"/>
</dbReference>
<evidence type="ECO:0000256" key="1">
    <source>
        <dbReference type="ARBA" id="ARBA00004496"/>
    </source>
</evidence>
<comment type="cofactor">
    <cofactor evidence="12">
        <name>[4Fe-4S] cluster</name>
        <dbReference type="ChEBI" id="CHEBI:49883"/>
    </cofactor>
    <text evidence="12">Binds 1 [4Fe-4S] cluster per subunit. Following nitrosylation of the [4Fe-4S] cluster binds 1 [4Fe-8(NO)] cluster per subunit.</text>
</comment>
<dbReference type="EMBL" id="CSBK01000124">
    <property type="protein sequence ID" value="COW97912.1"/>
    <property type="molecule type" value="Genomic_DNA"/>
</dbReference>
<comment type="similarity">
    <text evidence="2 12">Belongs to the WhiB family.</text>
</comment>
<keyword evidence="7 12" id="KW-0411">Iron-sulfur</keyword>
<evidence type="ECO:0000256" key="13">
    <source>
        <dbReference type="SAM" id="MobiDB-lite"/>
    </source>
</evidence>
<proteinExistence type="inferred from homology"/>
<dbReference type="InterPro" id="IPR017956">
    <property type="entry name" value="AT_hook_DNA-bd_motif"/>
</dbReference>
<feature type="binding site" evidence="12">
    <location>
        <position position="94"/>
    </location>
    <ligand>
        <name>[4Fe-4S] cluster</name>
        <dbReference type="ChEBI" id="CHEBI:49883"/>
    </ligand>
</feature>
<feature type="region of interest" description="Disordered" evidence="13">
    <location>
        <begin position="1"/>
        <end position="43"/>
    </location>
</feature>
<keyword evidence="6 12" id="KW-0408">Iron</keyword>
<evidence type="ECO:0000259" key="14">
    <source>
        <dbReference type="PROSITE" id="PS51674"/>
    </source>
</evidence>
<evidence type="ECO:0000256" key="9">
    <source>
        <dbReference type="ARBA" id="ARBA00023125"/>
    </source>
</evidence>
<dbReference type="GO" id="GO:0035731">
    <property type="term" value="F:dinitrosyl-iron complex binding"/>
    <property type="evidence" value="ECO:0007669"/>
    <property type="project" value="UniProtKB-UniRule"/>
</dbReference>
<evidence type="ECO:0000256" key="4">
    <source>
        <dbReference type="ARBA" id="ARBA00022490"/>
    </source>
</evidence>
<keyword evidence="10 12" id="KW-1015">Disulfide bond</keyword>
<reference evidence="16" key="1">
    <citation type="submission" date="2015-03" db="EMBL/GenBank/DDBJ databases">
        <authorList>
            <consortium name="Pathogen Informatics"/>
        </authorList>
    </citation>
    <scope>NUCLEOTIDE SEQUENCE [LARGE SCALE GENOMIC DNA]</scope>
    <source>
        <strain evidence="16">N09902308</strain>
    </source>
</reference>
<keyword evidence="3 12" id="KW-0004">4Fe-4S</keyword>
<feature type="binding site" evidence="12">
    <location>
        <position position="88"/>
    </location>
    <ligand>
        <name>[4Fe-4S] cluster</name>
        <dbReference type="ChEBI" id="CHEBI:49883"/>
    </ligand>
</feature>
<keyword evidence="4 12" id="KW-0963">Cytoplasm</keyword>
<evidence type="ECO:0000256" key="11">
    <source>
        <dbReference type="ARBA" id="ARBA00023163"/>
    </source>
</evidence>
<dbReference type="GO" id="GO:0005737">
    <property type="term" value="C:cytoplasm"/>
    <property type="evidence" value="ECO:0007669"/>
    <property type="project" value="UniProtKB-SubCell"/>
</dbReference>